<evidence type="ECO:0000256" key="1">
    <source>
        <dbReference type="SAM" id="Coils"/>
    </source>
</evidence>
<dbReference type="KEGG" id="sre:PTSG_06813"/>
<dbReference type="RefSeq" id="XP_004992212.1">
    <property type="nucleotide sequence ID" value="XM_004992155.1"/>
</dbReference>
<accession>F2UEV9</accession>
<feature type="compositionally biased region" description="Basic and acidic residues" evidence="2">
    <location>
        <begin position="1"/>
        <end position="23"/>
    </location>
</feature>
<dbReference type="Proteomes" id="UP000007799">
    <property type="component" value="Unassembled WGS sequence"/>
</dbReference>
<sequence>MFRPDAHSGHSTDSEDPHADEQLQAHPRKRARRQAKNTSSAKNADGPQSLQNLDTYVFRADPNLIDYRAKAFKHQKQDGIKAIIATLKGESSEYHQALKEEEKEFKRLSAVLDSTALRFAENIEEEFEAEVARAKAEREKELAACRQQLEADLRNALDGVESALADLQDDNAITVVTQELSGIQPGITKRTLRSRNGKKTNKPKPTKRRVRREFKYRQADYLLLPAHDLQDDLTLLASNMDKPFKMKPISTTKTRKNK</sequence>
<gene>
    <name evidence="3" type="ORF">PTSG_06813</name>
</gene>
<protein>
    <submittedName>
        <fullName evidence="3">Uncharacterized protein</fullName>
    </submittedName>
</protein>
<keyword evidence="4" id="KW-1185">Reference proteome</keyword>
<reference evidence="3" key="1">
    <citation type="submission" date="2009-08" db="EMBL/GenBank/DDBJ databases">
        <title>Annotation of Salpingoeca rosetta.</title>
        <authorList>
            <consortium name="The Broad Institute Genome Sequencing Platform"/>
            <person name="Russ C."/>
            <person name="Cuomo C."/>
            <person name="Burger G."/>
            <person name="Gray M.W."/>
            <person name="Holland P.W.H."/>
            <person name="King N."/>
            <person name="Lang F.B.F."/>
            <person name="Roger A.J."/>
            <person name="Ruiz-Trillo I."/>
            <person name="Young S.K."/>
            <person name="Zeng Q."/>
            <person name="Gargeya S."/>
            <person name="Alvarado L."/>
            <person name="Berlin A."/>
            <person name="Chapman S.B."/>
            <person name="Chen Z."/>
            <person name="Freedman E."/>
            <person name="Gellesch M."/>
            <person name="Goldberg J."/>
            <person name="Griggs A."/>
            <person name="Gujja S."/>
            <person name="Heilman E."/>
            <person name="Heiman D."/>
            <person name="Howarth C."/>
            <person name="Mehta T."/>
            <person name="Neiman D."/>
            <person name="Pearson M."/>
            <person name="Roberts A."/>
            <person name="Saif S."/>
            <person name="Shea T."/>
            <person name="Shenoy N."/>
            <person name="Sisk P."/>
            <person name="Stolte C."/>
            <person name="Sykes S."/>
            <person name="White J."/>
            <person name="Yandava C."/>
            <person name="Haas B."/>
            <person name="Nusbaum C."/>
            <person name="Birren B."/>
        </authorList>
    </citation>
    <scope>NUCLEOTIDE SEQUENCE [LARGE SCALE GENOMIC DNA]</scope>
    <source>
        <strain evidence="3">ATCC 50818</strain>
    </source>
</reference>
<dbReference type="GeneID" id="16072771"/>
<feature type="compositionally biased region" description="Basic residues" evidence="2">
    <location>
        <begin position="26"/>
        <end position="35"/>
    </location>
</feature>
<proteinExistence type="predicted"/>
<feature type="compositionally biased region" description="Polar residues" evidence="2">
    <location>
        <begin position="36"/>
        <end position="53"/>
    </location>
</feature>
<evidence type="ECO:0000256" key="2">
    <source>
        <dbReference type="SAM" id="MobiDB-lite"/>
    </source>
</evidence>
<dbReference type="AlphaFoldDB" id="F2UEV9"/>
<evidence type="ECO:0000313" key="4">
    <source>
        <dbReference type="Proteomes" id="UP000007799"/>
    </source>
</evidence>
<feature type="region of interest" description="Disordered" evidence="2">
    <location>
        <begin position="1"/>
        <end position="53"/>
    </location>
</feature>
<dbReference type="InParanoid" id="F2UEV9"/>
<evidence type="ECO:0000313" key="3">
    <source>
        <dbReference type="EMBL" id="EGD75159.1"/>
    </source>
</evidence>
<keyword evidence="1" id="KW-0175">Coiled coil</keyword>
<name>F2UEV9_SALR5</name>
<dbReference type="EMBL" id="GL832971">
    <property type="protein sequence ID" value="EGD75159.1"/>
    <property type="molecule type" value="Genomic_DNA"/>
</dbReference>
<organism evidence="4">
    <name type="scientific">Salpingoeca rosetta (strain ATCC 50818 / BSB-021)</name>
    <dbReference type="NCBI Taxonomy" id="946362"/>
    <lineage>
        <taxon>Eukaryota</taxon>
        <taxon>Choanoflagellata</taxon>
        <taxon>Craspedida</taxon>
        <taxon>Salpingoecidae</taxon>
        <taxon>Salpingoeca</taxon>
    </lineage>
</organism>
<feature type="coiled-coil region" evidence="1">
    <location>
        <begin position="84"/>
        <end position="170"/>
    </location>
</feature>